<dbReference type="AlphaFoldDB" id="A0A6J4ISL9"/>
<feature type="transmembrane region" description="Helical" evidence="1">
    <location>
        <begin position="150"/>
        <end position="170"/>
    </location>
</feature>
<organism evidence="2">
    <name type="scientific">uncultured Cytophagales bacterium</name>
    <dbReference type="NCBI Taxonomy" id="158755"/>
    <lineage>
        <taxon>Bacteria</taxon>
        <taxon>Pseudomonadati</taxon>
        <taxon>Bacteroidota</taxon>
        <taxon>Sphingobacteriia</taxon>
        <taxon>Sphingobacteriales</taxon>
        <taxon>environmental samples</taxon>
    </lineage>
</organism>
<protein>
    <recommendedName>
        <fullName evidence="3">Cytochrome B</fullName>
    </recommendedName>
</protein>
<feature type="transmembrane region" description="Helical" evidence="1">
    <location>
        <begin position="113"/>
        <end position="138"/>
    </location>
</feature>
<keyword evidence="1" id="KW-1133">Transmembrane helix</keyword>
<accession>A0A6J4ISL9</accession>
<sequence>MKAGCRPGRGEVPVRNAGREQKSALFGNMYPLLLTIHSLFRWAVLAGLLFALLRAYRGWLTRAAFSAFDDTVRHVAATIAHVQLLIGLGLYYASPLTNYFYDNARAALRQREIRFFGLEHPSLMLTAIVLISIGSALAKRKTEPAAKFKTVAIWFTIALLLLLLSIPWPFSPLVSRPYGRWG</sequence>
<evidence type="ECO:0000256" key="1">
    <source>
        <dbReference type="SAM" id="Phobius"/>
    </source>
</evidence>
<evidence type="ECO:0008006" key="3">
    <source>
        <dbReference type="Google" id="ProtNLM"/>
    </source>
</evidence>
<dbReference type="EMBL" id="CADCTQ010000210">
    <property type="protein sequence ID" value="CAA9258848.1"/>
    <property type="molecule type" value="Genomic_DNA"/>
</dbReference>
<reference evidence="2" key="1">
    <citation type="submission" date="2020-02" db="EMBL/GenBank/DDBJ databases">
        <authorList>
            <person name="Meier V. D."/>
        </authorList>
    </citation>
    <scope>NUCLEOTIDE SEQUENCE</scope>
    <source>
        <strain evidence="2">AVDCRST_MAG56</strain>
    </source>
</reference>
<proteinExistence type="predicted"/>
<feature type="transmembrane region" description="Helical" evidence="1">
    <location>
        <begin position="74"/>
        <end position="93"/>
    </location>
</feature>
<gene>
    <name evidence="2" type="ORF">AVDCRST_MAG56-2421</name>
</gene>
<keyword evidence="1" id="KW-0472">Membrane</keyword>
<feature type="transmembrane region" description="Helical" evidence="1">
    <location>
        <begin position="29"/>
        <end position="53"/>
    </location>
</feature>
<evidence type="ECO:0000313" key="2">
    <source>
        <dbReference type="EMBL" id="CAA9258848.1"/>
    </source>
</evidence>
<keyword evidence="1" id="KW-0812">Transmembrane</keyword>
<name>A0A6J4ISL9_9SPHI</name>